<feature type="compositionally biased region" description="Basic residues" evidence="1">
    <location>
        <begin position="136"/>
        <end position="153"/>
    </location>
</feature>
<feature type="compositionally biased region" description="Polar residues" evidence="1">
    <location>
        <begin position="1"/>
        <end position="12"/>
    </location>
</feature>
<protein>
    <submittedName>
        <fullName evidence="2">Unnamed protein product</fullName>
    </submittedName>
</protein>
<organism evidence="2 3">
    <name type="scientific">Phytophthora lilii</name>
    <dbReference type="NCBI Taxonomy" id="2077276"/>
    <lineage>
        <taxon>Eukaryota</taxon>
        <taxon>Sar</taxon>
        <taxon>Stramenopiles</taxon>
        <taxon>Oomycota</taxon>
        <taxon>Peronosporomycetes</taxon>
        <taxon>Peronosporales</taxon>
        <taxon>Peronosporaceae</taxon>
        <taxon>Phytophthora</taxon>
    </lineage>
</organism>
<feature type="region of interest" description="Disordered" evidence="1">
    <location>
        <begin position="104"/>
        <end position="153"/>
    </location>
</feature>
<feature type="compositionally biased region" description="Basic and acidic residues" evidence="1">
    <location>
        <begin position="20"/>
        <end position="36"/>
    </location>
</feature>
<reference evidence="2" key="1">
    <citation type="submission" date="2023-04" db="EMBL/GenBank/DDBJ databases">
        <title>Phytophthora lilii NBRC 32176.</title>
        <authorList>
            <person name="Ichikawa N."/>
            <person name="Sato H."/>
            <person name="Tonouchi N."/>
        </authorList>
    </citation>
    <scope>NUCLEOTIDE SEQUENCE</scope>
    <source>
        <strain evidence="2">NBRC 32176</strain>
    </source>
</reference>
<evidence type="ECO:0000313" key="3">
    <source>
        <dbReference type="Proteomes" id="UP001165083"/>
    </source>
</evidence>
<feature type="compositionally biased region" description="Polar residues" evidence="1">
    <location>
        <begin position="115"/>
        <end position="124"/>
    </location>
</feature>
<comment type="caution">
    <text evidence="2">The sequence shown here is derived from an EMBL/GenBank/DDBJ whole genome shotgun (WGS) entry which is preliminary data.</text>
</comment>
<proteinExistence type="predicted"/>
<keyword evidence="3" id="KW-1185">Reference proteome</keyword>
<dbReference type="AlphaFoldDB" id="A0A9W6TS90"/>
<accession>A0A9W6TS90</accession>
<evidence type="ECO:0000313" key="2">
    <source>
        <dbReference type="EMBL" id="GMF18672.1"/>
    </source>
</evidence>
<sequence>MAPRFSHNSTEATGAPSHQGDAKTRAAAEEFNRGEMEKHCGRFSRDQSFMDEQMKAFAAAREEKYRGTGQGSPFVEKFASMYPAPTKERIKQREAAHEAFHASRVVVPSDGKTPGQAQAASNAAPSFPGRGWFTHSARHGGHRGRYRHAHYQD</sequence>
<gene>
    <name evidence="2" type="ORF">Plil01_000702100</name>
</gene>
<name>A0A9W6TS90_9STRA</name>
<dbReference type="EMBL" id="BSXW01000324">
    <property type="protein sequence ID" value="GMF18672.1"/>
    <property type="molecule type" value="Genomic_DNA"/>
</dbReference>
<dbReference type="Proteomes" id="UP001165083">
    <property type="component" value="Unassembled WGS sequence"/>
</dbReference>
<feature type="region of interest" description="Disordered" evidence="1">
    <location>
        <begin position="1"/>
        <end position="36"/>
    </location>
</feature>
<evidence type="ECO:0000256" key="1">
    <source>
        <dbReference type="SAM" id="MobiDB-lite"/>
    </source>
</evidence>